<organism evidence="4 5">
    <name type="scientific">Leptidea sinapis</name>
    <dbReference type="NCBI Taxonomy" id="189913"/>
    <lineage>
        <taxon>Eukaryota</taxon>
        <taxon>Metazoa</taxon>
        <taxon>Ecdysozoa</taxon>
        <taxon>Arthropoda</taxon>
        <taxon>Hexapoda</taxon>
        <taxon>Insecta</taxon>
        <taxon>Pterygota</taxon>
        <taxon>Neoptera</taxon>
        <taxon>Endopterygota</taxon>
        <taxon>Lepidoptera</taxon>
        <taxon>Glossata</taxon>
        <taxon>Ditrysia</taxon>
        <taxon>Papilionoidea</taxon>
        <taxon>Pieridae</taxon>
        <taxon>Dismorphiinae</taxon>
        <taxon>Leptidea</taxon>
    </lineage>
</organism>
<evidence type="ECO:0000256" key="1">
    <source>
        <dbReference type="ARBA" id="ARBA00022963"/>
    </source>
</evidence>
<dbReference type="InterPro" id="IPR000073">
    <property type="entry name" value="AB_hydrolase_1"/>
</dbReference>
<dbReference type="AlphaFoldDB" id="A0A5E4R706"/>
<evidence type="ECO:0000259" key="3">
    <source>
        <dbReference type="Pfam" id="PF00561"/>
    </source>
</evidence>
<dbReference type="GO" id="GO:0016042">
    <property type="term" value="P:lipid catabolic process"/>
    <property type="evidence" value="ECO:0007669"/>
    <property type="project" value="UniProtKB-KW"/>
</dbReference>
<dbReference type="Proteomes" id="UP000324832">
    <property type="component" value="Unassembled WGS sequence"/>
</dbReference>
<feature type="domain" description="AB hydrolase-1" evidence="3">
    <location>
        <begin position="13"/>
        <end position="136"/>
    </location>
</feature>
<dbReference type="Pfam" id="PF00561">
    <property type="entry name" value="Abhydrolase_1"/>
    <property type="match status" value="1"/>
</dbReference>
<keyword evidence="5" id="KW-1185">Reference proteome</keyword>
<accession>A0A5E4R706</accession>
<reference evidence="4 5" key="1">
    <citation type="submission" date="2017-07" db="EMBL/GenBank/DDBJ databases">
        <authorList>
            <person name="Talla V."/>
            <person name="Backstrom N."/>
        </authorList>
    </citation>
    <scope>NUCLEOTIDE SEQUENCE [LARGE SCALE GENOMIC DNA]</scope>
</reference>
<evidence type="ECO:0000313" key="4">
    <source>
        <dbReference type="EMBL" id="VVD06151.1"/>
    </source>
</evidence>
<dbReference type="InterPro" id="IPR029058">
    <property type="entry name" value="AB_hydrolase_fold"/>
</dbReference>
<sequence length="237" mass="26680">MLSLFRIPGNGTPILFLHGLEDSSDSWILRGKGSLGIKLTSKGYDCWFANFRGNRYSRKHVTINPDQERFWDFSFEEFGIYDIPALIDTILNSTHASKVNVIAHSQGTTSMFVLLSSREEYNDKVNLVINLAPMCFMENIPPPVLSMAQYTNEINDIFKNFSVNEVLGFYSAESKALRSLCALPLFGYRLCLIGILSTIGGNDAAEIESDFFRYHINNHFPAGTSRKSFAHYGHIAT</sequence>
<name>A0A5E4R706_9NEOP</name>
<dbReference type="SUPFAM" id="SSF53474">
    <property type="entry name" value="alpha/beta-Hydrolases"/>
    <property type="match status" value="1"/>
</dbReference>
<evidence type="ECO:0000313" key="5">
    <source>
        <dbReference type="Proteomes" id="UP000324832"/>
    </source>
</evidence>
<keyword evidence="1" id="KW-0442">Lipid degradation</keyword>
<dbReference type="PANTHER" id="PTHR11005">
    <property type="entry name" value="LYSOSOMAL ACID LIPASE-RELATED"/>
    <property type="match status" value="1"/>
</dbReference>
<gene>
    <name evidence="4" type="ORF">LSINAPIS_LOCUS15561</name>
</gene>
<dbReference type="Gene3D" id="3.40.50.1820">
    <property type="entry name" value="alpha/beta hydrolase"/>
    <property type="match status" value="1"/>
</dbReference>
<protein>
    <recommendedName>
        <fullName evidence="3">AB hydrolase-1 domain-containing protein</fullName>
    </recommendedName>
</protein>
<keyword evidence="2" id="KW-0443">Lipid metabolism</keyword>
<dbReference type="EMBL" id="FZQP02007080">
    <property type="protein sequence ID" value="VVD06151.1"/>
    <property type="molecule type" value="Genomic_DNA"/>
</dbReference>
<evidence type="ECO:0000256" key="2">
    <source>
        <dbReference type="ARBA" id="ARBA00023098"/>
    </source>
</evidence>
<proteinExistence type="predicted"/>